<dbReference type="Gene3D" id="1.20.1250.20">
    <property type="entry name" value="MFS general substrate transporter like domains"/>
    <property type="match status" value="1"/>
</dbReference>
<evidence type="ECO:0000256" key="8">
    <source>
        <dbReference type="SAM" id="Phobius"/>
    </source>
</evidence>
<feature type="transmembrane region" description="Helical" evidence="8">
    <location>
        <begin position="336"/>
        <end position="353"/>
    </location>
</feature>
<dbReference type="InterPro" id="IPR020846">
    <property type="entry name" value="MFS_dom"/>
</dbReference>
<evidence type="ECO:0000256" key="1">
    <source>
        <dbReference type="ARBA" id="ARBA00004651"/>
    </source>
</evidence>
<comment type="caution">
    <text evidence="10">The sequence shown here is derived from an EMBL/GenBank/DDBJ whole genome shotgun (WGS) entry which is preliminary data.</text>
</comment>
<protein>
    <submittedName>
        <fullName evidence="10">MFS transporter</fullName>
    </submittedName>
</protein>
<evidence type="ECO:0000256" key="4">
    <source>
        <dbReference type="ARBA" id="ARBA00022692"/>
    </source>
</evidence>
<evidence type="ECO:0000256" key="6">
    <source>
        <dbReference type="ARBA" id="ARBA00023136"/>
    </source>
</evidence>
<feature type="transmembrane region" description="Helical" evidence="8">
    <location>
        <begin position="203"/>
        <end position="225"/>
    </location>
</feature>
<dbReference type="EMBL" id="BAAAZR010000002">
    <property type="protein sequence ID" value="GAA3795784.1"/>
    <property type="molecule type" value="Genomic_DNA"/>
</dbReference>
<dbReference type="PANTHER" id="PTHR42718">
    <property type="entry name" value="MAJOR FACILITATOR SUPERFAMILY MULTIDRUG TRANSPORTER MFSC"/>
    <property type="match status" value="1"/>
</dbReference>
<evidence type="ECO:0000259" key="9">
    <source>
        <dbReference type="PROSITE" id="PS50850"/>
    </source>
</evidence>
<dbReference type="InterPro" id="IPR011701">
    <property type="entry name" value="MFS"/>
</dbReference>
<keyword evidence="5 8" id="KW-1133">Transmembrane helix</keyword>
<dbReference type="Gene3D" id="1.20.1720.10">
    <property type="entry name" value="Multidrug resistance protein D"/>
    <property type="match status" value="1"/>
</dbReference>
<dbReference type="PROSITE" id="PS50850">
    <property type="entry name" value="MFS"/>
    <property type="match status" value="1"/>
</dbReference>
<feature type="transmembrane region" description="Helical" evidence="8">
    <location>
        <begin position="231"/>
        <end position="252"/>
    </location>
</feature>
<feature type="transmembrane region" description="Helical" evidence="8">
    <location>
        <begin position="21"/>
        <end position="42"/>
    </location>
</feature>
<feature type="region of interest" description="Disordered" evidence="7">
    <location>
        <begin position="508"/>
        <end position="535"/>
    </location>
</feature>
<evidence type="ECO:0000256" key="2">
    <source>
        <dbReference type="ARBA" id="ARBA00022448"/>
    </source>
</evidence>
<keyword evidence="11" id="KW-1185">Reference proteome</keyword>
<reference evidence="11" key="1">
    <citation type="journal article" date="2019" name="Int. J. Syst. Evol. Microbiol.">
        <title>The Global Catalogue of Microorganisms (GCM) 10K type strain sequencing project: providing services to taxonomists for standard genome sequencing and annotation.</title>
        <authorList>
            <consortium name="The Broad Institute Genomics Platform"/>
            <consortium name="The Broad Institute Genome Sequencing Center for Infectious Disease"/>
            <person name="Wu L."/>
            <person name="Ma J."/>
        </authorList>
    </citation>
    <scope>NUCLEOTIDE SEQUENCE [LARGE SCALE GENOMIC DNA]</scope>
    <source>
        <strain evidence="11">JCM 16908</strain>
    </source>
</reference>
<feature type="transmembrane region" description="Helical" evidence="8">
    <location>
        <begin position="309"/>
        <end position="329"/>
    </location>
</feature>
<sequence>MDANPETGSGVRAGPREWIGLAVLALPTLLLALDLSVLYLALPQLSADLGAGSTQQLWITDIYGFLIAGCLVTMGTVGDRVGRRKLLLIGGAAFAVVSLLAAYSTSPEMLIASRALMGIAGATLMPSTLALIANMFQDPKQMGTAIAVWMSCFMGGMAIGPVVGGTLLEHFWWGSVFLLSVPVMAVLLLAGPRLLPEYRDPDAGRIDVTSVVLSLGTILPVIYGLKELAKSGWQVTPIATIVAGVVIGVLFVRRQRRLPNPLLDTRLFRNRSFSAALGIMVFGGVMSGSYLLINLYLQAVEGLSPLNAGLWLVPSTVATIISLQAAPIIARRVRPAYAIAGGLVVTAIGYLLITQADGPSGLPLLLGGLYVAALGAGPMAGLGTGLIMGVAPPEKAGSAAAMSETGGELGIALGVATMGSIGTAVYHGQLSGAVPGGVPAAAADTARESIAGAVAVADQLPAPLGTQLLDTARDAFTAALHSAAGTSAAIAVTLAVVATLALRHVGATGEAPAEEPAAPEPTPEPQEPEYSKASI</sequence>
<accession>A0ABP7HL93</accession>
<keyword evidence="6 8" id="KW-0472">Membrane</keyword>
<dbReference type="PANTHER" id="PTHR42718:SF47">
    <property type="entry name" value="METHYL VIOLOGEN RESISTANCE PROTEIN SMVA"/>
    <property type="match status" value="1"/>
</dbReference>
<feature type="transmembrane region" description="Helical" evidence="8">
    <location>
        <begin position="365"/>
        <end position="388"/>
    </location>
</feature>
<dbReference type="SUPFAM" id="SSF103473">
    <property type="entry name" value="MFS general substrate transporter"/>
    <property type="match status" value="1"/>
</dbReference>
<keyword evidence="3" id="KW-1003">Cell membrane</keyword>
<keyword evidence="4 8" id="KW-0812">Transmembrane</keyword>
<comment type="subcellular location">
    <subcellularLocation>
        <location evidence="1">Cell membrane</location>
        <topology evidence="1">Multi-pass membrane protein</topology>
    </subcellularLocation>
</comment>
<gene>
    <name evidence="10" type="ORF">GCM10022226_13950</name>
</gene>
<evidence type="ECO:0000256" key="3">
    <source>
        <dbReference type="ARBA" id="ARBA00022475"/>
    </source>
</evidence>
<name>A0ABP7HL93_9ACTN</name>
<dbReference type="RefSeq" id="WP_344935698.1">
    <property type="nucleotide sequence ID" value="NZ_BAAAZR010000002.1"/>
</dbReference>
<dbReference type="Pfam" id="PF07690">
    <property type="entry name" value="MFS_1"/>
    <property type="match status" value="1"/>
</dbReference>
<feature type="transmembrane region" description="Helical" evidence="8">
    <location>
        <begin position="62"/>
        <end position="79"/>
    </location>
</feature>
<feature type="transmembrane region" description="Helical" evidence="8">
    <location>
        <begin position="111"/>
        <end position="133"/>
    </location>
</feature>
<keyword evidence="2" id="KW-0813">Transport</keyword>
<organism evidence="10 11">
    <name type="scientific">Sphaerisporangium flaviroseum</name>
    <dbReference type="NCBI Taxonomy" id="509199"/>
    <lineage>
        <taxon>Bacteria</taxon>
        <taxon>Bacillati</taxon>
        <taxon>Actinomycetota</taxon>
        <taxon>Actinomycetes</taxon>
        <taxon>Streptosporangiales</taxon>
        <taxon>Streptosporangiaceae</taxon>
        <taxon>Sphaerisporangium</taxon>
    </lineage>
</organism>
<feature type="transmembrane region" description="Helical" evidence="8">
    <location>
        <begin position="86"/>
        <end position="105"/>
    </location>
</feature>
<feature type="transmembrane region" description="Helical" evidence="8">
    <location>
        <begin position="273"/>
        <end position="297"/>
    </location>
</feature>
<evidence type="ECO:0000313" key="10">
    <source>
        <dbReference type="EMBL" id="GAA3795784.1"/>
    </source>
</evidence>
<feature type="domain" description="Major facilitator superfamily (MFS) profile" evidence="9">
    <location>
        <begin position="20"/>
        <end position="506"/>
    </location>
</feature>
<evidence type="ECO:0000256" key="7">
    <source>
        <dbReference type="SAM" id="MobiDB-lite"/>
    </source>
</evidence>
<dbReference type="Proteomes" id="UP001500888">
    <property type="component" value="Unassembled WGS sequence"/>
</dbReference>
<feature type="transmembrane region" description="Helical" evidence="8">
    <location>
        <begin position="145"/>
        <end position="164"/>
    </location>
</feature>
<evidence type="ECO:0000313" key="11">
    <source>
        <dbReference type="Proteomes" id="UP001500888"/>
    </source>
</evidence>
<feature type="transmembrane region" description="Helical" evidence="8">
    <location>
        <begin position="170"/>
        <end position="191"/>
    </location>
</feature>
<evidence type="ECO:0000256" key="5">
    <source>
        <dbReference type="ARBA" id="ARBA00022989"/>
    </source>
</evidence>
<dbReference type="CDD" id="cd17321">
    <property type="entry name" value="MFS_MMR_MDR_like"/>
    <property type="match status" value="1"/>
</dbReference>
<dbReference type="InterPro" id="IPR036259">
    <property type="entry name" value="MFS_trans_sf"/>
</dbReference>
<proteinExistence type="predicted"/>